<reference evidence="2" key="2">
    <citation type="journal article" date="2015" name="Data Brief">
        <title>Shoot transcriptome of the giant reed, Arundo donax.</title>
        <authorList>
            <person name="Barrero R.A."/>
            <person name="Guerrero F.D."/>
            <person name="Moolhuijzen P."/>
            <person name="Goolsby J.A."/>
            <person name="Tidwell J."/>
            <person name="Bellgard S.E."/>
            <person name="Bellgard M.I."/>
        </authorList>
    </citation>
    <scope>NUCLEOTIDE SEQUENCE</scope>
    <source>
        <tissue evidence="2">Shoot tissue taken approximately 20 cm above the soil surface</tissue>
    </source>
</reference>
<name>A0A0A8YEM6_ARUDO</name>
<dbReference type="EMBL" id="GBRH01273301">
    <property type="protein sequence ID" value="JAD24594.1"/>
    <property type="molecule type" value="Transcribed_RNA"/>
</dbReference>
<dbReference type="AlphaFoldDB" id="A0A0A8YEM6"/>
<evidence type="ECO:0000313" key="2">
    <source>
        <dbReference type="EMBL" id="JAD24594.1"/>
    </source>
</evidence>
<accession>A0A0A8YEM6</accession>
<organism evidence="2">
    <name type="scientific">Arundo donax</name>
    <name type="common">Giant reed</name>
    <name type="synonym">Donax arundinaceus</name>
    <dbReference type="NCBI Taxonomy" id="35708"/>
    <lineage>
        <taxon>Eukaryota</taxon>
        <taxon>Viridiplantae</taxon>
        <taxon>Streptophyta</taxon>
        <taxon>Embryophyta</taxon>
        <taxon>Tracheophyta</taxon>
        <taxon>Spermatophyta</taxon>
        <taxon>Magnoliopsida</taxon>
        <taxon>Liliopsida</taxon>
        <taxon>Poales</taxon>
        <taxon>Poaceae</taxon>
        <taxon>PACMAD clade</taxon>
        <taxon>Arundinoideae</taxon>
        <taxon>Arundineae</taxon>
        <taxon>Arundo</taxon>
    </lineage>
</organism>
<evidence type="ECO:0000256" key="1">
    <source>
        <dbReference type="SAM" id="MobiDB-lite"/>
    </source>
</evidence>
<protein>
    <submittedName>
        <fullName evidence="2">Uncharacterized protein</fullName>
    </submittedName>
</protein>
<reference evidence="2" key="1">
    <citation type="submission" date="2014-09" db="EMBL/GenBank/DDBJ databases">
        <authorList>
            <person name="Magalhaes I.L.F."/>
            <person name="Oliveira U."/>
            <person name="Santos F.R."/>
            <person name="Vidigal T.H.D.A."/>
            <person name="Brescovit A.D."/>
            <person name="Santos A.J."/>
        </authorList>
    </citation>
    <scope>NUCLEOTIDE SEQUENCE</scope>
    <source>
        <tissue evidence="2">Shoot tissue taken approximately 20 cm above the soil surface</tissue>
    </source>
</reference>
<proteinExistence type="predicted"/>
<sequence length="23" mass="2378">MATARRRTAQGDDGQASLQGDAT</sequence>
<feature type="region of interest" description="Disordered" evidence="1">
    <location>
        <begin position="1"/>
        <end position="23"/>
    </location>
</feature>